<evidence type="ECO:0000313" key="3">
    <source>
        <dbReference type="Proteomes" id="UP000735302"/>
    </source>
</evidence>
<dbReference type="PANTHER" id="PTHR21937">
    <property type="entry name" value="CCDC66 DOMAIN-CONTAINING PROTEIN"/>
    <property type="match status" value="1"/>
</dbReference>
<name>A0AAV4CLJ0_9GAST</name>
<reference evidence="2 3" key="1">
    <citation type="journal article" date="2021" name="Elife">
        <title>Chloroplast acquisition without the gene transfer in kleptoplastic sea slugs, Plakobranchus ocellatus.</title>
        <authorList>
            <person name="Maeda T."/>
            <person name="Takahashi S."/>
            <person name="Yoshida T."/>
            <person name="Shimamura S."/>
            <person name="Takaki Y."/>
            <person name="Nagai Y."/>
            <person name="Toyoda A."/>
            <person name="Suzuki Y."/>
            <person name="Arimoto A."/>
            <person name="Ishii H."/>
            <person name="Satoh N."/>
            <person name="Nishiyama T."/>
            <person name="Hasebe M."/>
            <person name="Maruyama T."/>
            <person name="Minagawa J."/>
            <person name="Obokata J."/>
            <person name="Shigenobu S."/>
        </authorList>
    </citation>
    <scope>NUCLEOTIDE SEQUENCE [LARGE SCALE GENOMIC DNA]</scope>
</reference>
<evidence type="ECO:0000256" key="1">
    <source>
        <dbReference type="SAM" id="MobiDB-lite"/>
    </source>
</evidence>
<comment type="caution">
    <text evidence="2">The sequence shown here is derived from an EMBL/GenBank/DDBJ whole genome shotgun (WGS) entry which is preliminary data.</text>
</comment>
<dbReference type="AlphaFoldDB" id="A0AAV4CLJ0"/>
<proteinExistence type="predicted"/>
<dbReference type="PANTHER" id="PTHR21937:SF5">
    <property type="entry name" value="GENE 973-RELATED"/>
    <property type="match status" value="1"/>
</dbReference>
<dbReference type="InterPro" id="IPR031440">
    <property type="entry name" value="DUF4670"/>
</dbReference>
<gene>
    <name evidence="2" type="ORF">PoB_005890700</name>
</gene>
<dbReference type="Proteomes" id="UP000735302">
    <property type="component" value="Unassembled WGS sequence"/>
</dbReference>
<feature type="region of interest" description="Disordered" evidence="1">
    <location>
        <begin position="129"/>
        <end position="151"/>
    </location>
</feature>
<organism evidence="2 3">
    <name type="scientific">Plakobranchus ocellatus</name>
    <dbReference type="NCBI Taxonomy" id="259542"/>
    <lineage>
        <taxon>Eukaryota</taxon>
        <taxon>Metazoa</taxon>
        <taxon>Spiralia</taxon>
        <taxon>Lophotrochozoa</taxon>
        <taxon>Mollusca</taxon>
        <taxon>Gastropoda</taxon>
        <taxon>Heterobranchia</taxon>
        <taxon>Euthyneura</taxon>
        <taxon>Panpulmonata</taxon>
        <taxon>Sacoglossa</taxon>
        <taxon>Placobranchoidea</taxon>
        <taxon>Plakobranchidae</taxon>
        <taxon>Plakobranchus</taxon>
    </lineage>
</organism>
<sequence>MTGTSLNLSLLSRGVGEVYKNGHEKVDVYLEPEDYYNFSTNPNRFFLPPIRSSYSGPHDHSHHHKHSFFDTSLVSRGHHSQYFPSKTSRETNAAAAATAVQEFRVPKTFTTRKGALLLFSEDLAQRNIGPEGSRHLHHQKNGGASGLSSITPASSMDSQVYLKTVEDLANSILKYGDHDRPDNTVYLKFVHARRDNFERQIRPGYSAKRYLSTWTRTWDDTVFDSIIKHGYITERSLYQYNLVVPNMRRRLFHEDLSHMPQPYRLMRNMLMMPGSLSGYTFYRADTSDFAEESDGDQESIVLRKRPETNLRNIRVIKTKAGVQEEIAYSDLDRQSQKEVITDLLVKSAVHYALKKQEEIYEESVIRAVQSGQDGLITDGQGAAGVVHEFDMRDAVEVSYSILNNGCKAGERR</sequence>
<protein>
    <submittedName>
        <fullName evidence="2">Reticulocyte-binding protein 2-like protein a</fullName>
    </submittedName>
</protein>
<keyword evidence="3" id="KW-1185">Reference proteome</keyword>
<accession>A0AAV4CLJ0</accession>
<dbReference type="EMBL" id="BLXT01006630">
    <property type="protein sequence ID" value="GFO32402.1"/>
    <property type="molecule type" value="Genomic_DNA"/>
</dbReference>
<evidence type="ECO:0000313" key="2">
    <source>
        <dbReference type="EMBL" id="GFO32402.1"/>
    </source>
</evidence>